<dbReference type="EC" id="3.1.3.-" evidence="4"/>
<dbReference type="SUPFAM" id="SSF56784">
    <property type="entry name" value="HAD-like"/>
    <property type="match status" value="2"/>
</dbReference>
<evidence type="ECO:0000313" key="4">
    <source>
        <dbReference type="EMBL" id="MFD1735102.1"/>
    </source>
</evidence>
<dbReference type="PANTHER" id="PTHR46470">
    <property type="entry name" value="N-ACYLNEURAMINATE-9-PHOSPHATASE"/>
    <property type="match status" value="1"/>
</dbReference>
<organism evidence="4 5">
    <name type="scientific">Bacillus salitolerans</name>
    <dbReference type="NCBI Taxonomy" id="1437434"/>
    <lineage>
        <taxon>Bacteria</taxon>
        <taxon>Bacillati</taxon>
        <taxon>Bacillota</taxon>
        <taxon>Bacilli</taxon>
        <taxon>Bacillales</taxon>
        <taxon>Bacillaceae</taxon>
        <taxon>Bacillus</taxon>
    </lineage>
</organism>
<reference evidence="5" key="1">
    <citation type="journal article" date="2019" name="Int. J. Syst. Evol. Microbiol.">
        <title>The Global Catalogue of Microorganisms (GCM) 10K type strain sequencing project: providing services to taxonomists for standard genome sequencing and annotation.</title>
        <authorList>
            <consortium name="The Broad Institute Genomics Platform"/>
            <consortium name="The Broad Institute Genome Sequencing Center for Infectious Disease"/>
            <person name="Wu L."/>
            <person name="Ma J."/>
        </authorList>
    </citation>
    <scope>NUCLEOTIDE SEQUENCE [LARGE SCALE GENOMIC DNA]</scope>
    <source>
        <strain evidence="5">CCUG 49339</strain>
    </source>
</reference>
<evidence type="ECO:0000313" key="5">
    <source>
        <dbReference type="Proteomes" id="UP001597214"/>
    </source>
</evidence>
<dbReference type="PANTHER" id="PTHR46470:SF2">
    <property type="entry name" value="GLYCERALDEHYDE 3-PHOSPHATE PHOSPHATASE"/>
    <property type="match status" value="1"/>
</dbReference>
<dbReference type="InterPro" id="IPR023214">
    <property type="entry name" value="HAD_sf"/>
</dbReference>
<evidence type="ECO:0000256" key="3">
    <source>
        <dbReference type="ARBA" id="ARBA00022842"/>
    </source>
</evidence>
<dbReference type="InterPro" id="IPR051400">
    <property type="entry name" value="HAD-like_hydrolase"/>
</dbReference>
<accession>A0ABW4LKU2</accession>
<evidence type="ECO:0000256" key="1">
    <source>
        <dbReference type="ARBA" id="ARBA00022723"/>
    </source>
</evidence>
<keyword evidence="3" id="KW-0460">Magnesium</keyword>
<evidence type="ECO:0000256" key="2">
    <source>
        <dbReference type="ARBA" id="ARBA00022801"/>
    </source>
</evidence>
<gene>
    <name evidence="4" type="ORF">ACFSCX_00865</name>
</gene>
<dbReference type="Pfam" id="PF00702">
    <property type="entry name" value="Hydrolase"/>
    <property type="match status" value="1"/>
</dbReference>
<dbReference type="InterPro" id="IPR036412">
    <property type="entry name" value="HAD-like_sf"/>
</dbReference>
<dbReference type="GO" id="GO:0016787">
    <property type="term" value="F:hydrolase activity"/>
    <property type="evidence" value="ECO:0007669"/>
    <property type="project" value="UniProtKB-KW"/>
</dbReference>
<protein>
    <submittedName>
        <fullName evidence="4">HAD family hydrolase</fullName>
        <ecNumber evidence="4">3.1.3.-</ecNumber>
    </submittedName>
</protein>
<dbReference type="Proteomes" id="UP001597214">
    <property type="component" value="Unassembled WGS sequence"/>
</dbReference>
<dbReference type="EMBL" id="JBHUEM010000001">
    <property type="protein sequence ID" value="MFD1735102.1"/>
    <property type="molecule type" value="Genomic_DNA"/>
</dbReference>
<sequence length="275" mass="31572">MRSFLKAAKLVIFDLDGTLYEDTDHFDYYAQLLKDELNSPELQARFEQDYAEMKEGSHIVKIGKAYDVERDYVLTLDPMTLQVTEVHGWDGTLVDPLDVKDLYKDPLQFNFENMIAIGDGWWLPFAAAKHYGVKDTYTNYNKTKEYMVTEQFQLTKTAGLIPFLNELKETKQIVLCTNSDIDDVGRLLRELELDKIFTHILPSAMKPTQTSSHFEKLLKQYNVKADEAVSIGDNFINEIAPALKLGMKAVYIHPTYRDEESANLLVIPTLANAWK</sequence>
<dbReference type="Gene3D" id="3.40.50.1000">
    <property type="entry name" value="HAD superfamily/HAD-like"/>
    <property type="match status" value="1"/>
</dbReference>
<comment type="caution">
    <text evidence="4">The sequence shown here is derived from an EMBL/GenBank/DDBJ whole genome shotgun (WGS) entry which is preliminary data.</text>
</comment>
<keyword evidence="5" id="KW-1185">Reference proteome</keyword>
<name>A0ABW4LKU2_9BACI</name>
<proteinExistence type="predicted"/>
<dbReference type="RefSeq" id="WP_377926189.1">
    <property type="nucleotide sequence ID" value="NZ_JBHUEM010000001.1"/>
</dbReference>
<keyword evidence="1" id="KW-0479">Metal-binding</keyword>
<keyword evidence="2 4" id="KW-0378">Hydrolase</keyword>